<dbReference type="CDD" id="cd05227">
    <property type="entry name" value="AR_SDR_e"/>
    <property type="match status" value="1"/>
</dbReference>
<dbReference type="PANTHER" id="PTHR10366">
    <property type="entry name" value="NAD DEPENDENT EPIMERASE/DEHYDRATASE"/>
    <property type="match status" value="1"/>
</dbReference>
<reference evidence="5 6" key="1">
    <citation type="submission" date="2015-06" db="EMBL/GenBank/DDBJ databases">
        <title>Talaromyces atroroseus IBT 11181 draft genome.</title>
        <authorList>
            <person name="Rasmussen K.B."/>
            <person name="Rasmussen S."/>
            <person name="Petersen B."/>
            <person name="Sicheritz-Ponten T."/>
            <person name="Mortensen U.H."/>
            <person name="Thrane U."/>
        </authorList>
    </citation>
    <scope>NUCLEOTIDE SEQUENCE [LARGE SCALE GENOMIC DNA]</scope>
    <source>
        <strain evidence="5 6">IBT 11181</strain>
    </source>
</reference>
<evidence type="ECO:0000256" key="3">
    <source>
        <dbReference type="SAM" id="Phobius"/>
    </source>
</evidence>
<evidence type="ECO:0000259" key="4">
    <source>
        <dbReference type="Pfam" id="PF01370"/>
    </source>
</evidence>
<evidence type="ECO:0000256" key="2">
    <source>
        <dbReference type="ARBA" id="ARBA00023445"/>
    </source>
</evidence>
<dbReference type="SUPFAM" id="SSF51735">
    <property type="entry name" value="NAD(P)-binding Rossmann-fold domains"/>
    <property type="match status" value="1"/>
</dbReference>
<dbReference type="OrthoDB" id="2735536at2759"/>
<comment type="similarity">
    <text evidence="2">Belongs to the NAD(P)-dependent epimerase/dehydratase family. Dihydroflavonol-4-reductase subfamily.</text>
</comment>
<dbReference type="PANTHER" id="PTHR10366:SF564">
    <property type="entry name" value="STEROL-4-ALPHA-CARBOXYLATE 3-DEHYDROGENASE, DECARBOXYLATING"/>
    <property type="match status" value="1"/>
</dbReference>
<evidence type="ECO:0000256" key="1">
    <source>
        <dbReference type="ARBA" id="ARBA00023002"/>
    </source>
</evidence>
<feature type="domain" description="NAD-dependent epimerase/dehydratase" evidence="4">
    <location>
        <begin position="7"/>
        <end position="257"/>
    </location>
</feature>
<dbReference type="GeneID" id="31000362"/>
<keyword evidence="1" id="KW-0560">Oxidoreductase</keyword>
<gene>
    <name evidence="5" type="ORF">UA08_00607</name>
</gene>
<keyword evidence="3" id="KW-1133">Transmembrane helix</keyword>
<dbReference type="InterPro" id="IPR001509">
    <property type="entry name" value="Epimerase_deHydtase"/>
</dbReference>
<dbReference type="Pfam" id="PF01370">
    <property type="entry name" value="Epimerase"/>
    <property type="match status" value="1"/>
</dbReference>
<dbReference type="InterPro" id="IPR036291">
    <property type="entry name" value="NAD(P)-bd_dom_sf"/>
</dbReference>
<proteinExistence type="inferred from homology"/>
<dbReference type="FunFam" id="3.40.50.720:FF:000336">
    <property type="entry name" value="Aldehyde reductase"/>
    <property type="match status" value="1"/>
</dbReference>
<comment type="caution">
    <text evidence="5">The sequence shown here is derived from an EMBL/GenBank/DDBJ whole genome shotgun (WGS) entry which is preliminary data.</text>
</comment>
<dbReference type="Gene3D" id="3.40.50.720">
    <property type="entry name" value="NAD(P)-binding Rossmann-like Domain"/>
    <property type="match status" value="1"/>
</dbReference>
<dbReference type="EMBL" id="LFMY01000001">
    <property type="protein sequence ID" value="OKL64498.1"/>
    <property type="molecule type" value="Genomic_DNA"/>
</dbReference>
<feature type="transmembrane region" description="Helical" evidence="3">
    <location>
        <begin position="6"/>
        <end position="26"/>
    </location>
</feature>
<keyword evidence="3" id="KW-0812">Transmembrane</keyword>
<keyword evidence="6" id="KW-1185">Reference proteome</keyword>
<protein>
    <recommendedName>
        <fullName evidence="4">NAD-dependent epimerase/dehydratase domain-containing protein</fullName>
    </recommendedName>
</protein>
<dbReference type="InterPro" id="IPR050425">
    <property type="entry name" value="NAD(P)_dehydrat-like"/>
</dbReference>
<evidence type="ECO:0000313" key="5">
    <source>
        <dbReference type="EMBL" id="OKL64498.1"/>
    </source>
</evidence>
<dbReference type="Proteomes" id="UP000214365">
    <property type="component" value="Unassembled WGS sequence"/>
</dbReference>
<dbReference type="AlphaFoldDB" id="A0A225B435"/>
<dbReference type="STRING" id="1441469.A0A225B435"/>
<organism evidence="5 6">
    <name type="scientific">Talaromyces atroroseus</name>
    <dbReference type="NCBI Taxonomy" id="1441469"/>
    <lineage>
        <taxon>Eukaryota</taxon>
        <taxon>Fungi</taxon>
        <taxon>Dikarya</taxon>
        <taxon>Ascomycota</taxon>
        <taxon>Pezizomycotina</taxon>
        <taxon>Eurotiomycetes</taxon>
        <taxon>Eurotiomycetidae</taxon>
        <taxon>Eurotiales</taxon>
        <taxon>Trichocomaceae</taxon>
        <taxon>Talaromyces</taxon>
        <taxon>Talaromyces sect. Trachyspermi</taxon>
    </lineage>
</organism>
<name>A0A225B435_TALAT</name>
<sequence length="356" mass="39156">MSENPLVLVTGGSGFLAIWVIVQLFNQGYRVRTTVRKLTRVNDIKKCLCEANITEEQISSLEVVQADLLKDAGWAEAVKDVTYDLHLASPFPAELPKHEDDLINPARDGTIRVLRAARNSGCVTRVVMTSSFAAVGYGHPEERFKPDASPFIEKDWTNISSGNVPPYQKSKTLAELAAWEFMETECMDSKLELAVINPVSIYGPALGKDDGTSLRAIGELLEGNSPGVPKLCWGIVDVRDCADMHLRAMTNPRAKDERFLCIGEGSLWMEEISNILKKSLGSKAKKVPTTVLPNFLVRGLAVFLPVARLILTDLGHNKRVSNTKAKEILGWQWKYTSEQAVVASATSITKFGAVKV</sequence>
<keyword evidence="3" id="KW-0472">Membrane</keyword>
<dbReference type="GO" id="GO:0016616">
    <property type="term" value="F:oxidoreductase activity, acting on the CH-OH group of donors, NAD or NADP as acceptor"/>
    <property type="evidence" value="ECO:0007669"/>
    <property type="project" value="TreeGrafter"/>
</dbReference>
<evidence type="ECO:0000313" key="6">
    <source>
        <dbReference type="Proteomes" id="UP000214365"/>
    </source>
</evidence>
<dbReference type="RefSeq" id="XP_020124619.1">
    <property type="nucleotide sequence ID" value="XM_020260432.1"/>
</dbReference>
<accession>A0A225B435</accession>